<evidence type="ECO:0000313" key="2">
    <source>
        <dbReference type="Proteomes" id="UP000612808"/>
    </source>
</evidence>
<protein>
    <submittedName>
        <fullName evidence="1">Uncharacterized protein</fullName>
    </submittedName>
</protein>
<evidence type="ECO:0000313" key="1">
    <source>
        <dbReference type="EMBL" id="GID15045.1"/>
    </source>
</evidence>
<sequence length="89" mass="8937">MSGRNAHRISGSQYHAVTVVGVNVRCPAISVIASSTGAGRSLYLGFGGAFTRAGAAPFLVRPGAAAASPRLPALPARFAGRDAGRCGAR</sequence>
<organism evidence="1 2">
    <name type="scientific">Actinocatenispora rupis</name>
    <dbReference type="NCBI Taxonomy" id="519421"/>
    <lineage>
        <taxon>Bacteria</taxon>
        <taxon>Bacillati</taxon>
        <taxon>Actinomycetota</taxon>
        <taxon>Actinomycetes</taxon>
        <taxon>Micromonosporales</taxon>
        <taxon>Micromonosporaceae</taxon>
        <taxon>Actinocatenispora</taxon>
    </lineage>
</organism>
<gene>
    <name evidence="1" type="ORF">Aru02nite_59340</name>
</gene>
<comment type="caution">
    <text evidence="1">The sequence shown here is derived from an EMBL/GenBank/DDBJ whole genome shotgun (WGS) entry which is preliminary data.</text>
</comment>
<accession>A0A8J3J5D4</accession>
<name>A0A8J3J5D4_9ACTN</name>
<dbReference type="Proteomes" id="UP000612808">
    <property type="component" value="Unassembled WGS sequence"/>
</dbReference>
<keyword evidence="2" id="KW-1185">Reference proteome</keyword>
<dbReference type="EMBL" id="BOMB01000038">
    <property type="protein sequence ID" value="GID15045.1"/>
    <property type="molecule type" value="Genomic_DNA"/>
</dbReference>
<reference evidence="1" key="1">
    <citation type="submission" date="2021-01" db="EMBL/GenBank/DDBJ databases">
        <title>Whole genome shotgun sequence of Actinocatenispora rupis NBRC 107355.</title>
        <authorList>
            <person name="Komaki H."/>
            <person name="Tamura T."/>
        </authorList>
    </citation>
    <scope>NUCLEOTIDE SEQUENCE</scope>
    <source>
        <strain evidence="1">NBRC 107355</strain>
    </source>
</reference>
<dbReference type="AlphaFoldDB" id="A0A8J3J5D4"/>
<proteinExistence type="predicted"/>